<evidence type="ECO:0000313" key="2">
    <source>
        <dbReference type="Proteomes" id="UP000015105"/>
    </source>
</evidence>
<sequence length="79" mass="8929">DSTIRKFSRPHKSDSQGEKRTSLLQVAKLCTVITSSGNSSLPCYMRTVLLSLNRPRDNEVSIDTIFVRSYIEICAIFSF</sequence>
<name>A0A453DYI3_AEGTS</name>
<reference evidence="1" key="3">
    <citation type="journal article" date="2017" name="Nature">
        <title>Genome sequence of the progenitor of the wheat D genome Aegilops tauschii.</title>
        <authorList>
            <person name="Luo M.C."/>
            <person name="Gu Y.Q."/>
            <person name="Puiu D."/>
            <person name="Wang H."/>
            <person name="Twardziok S.O."/>
            <person name="Deal K.R."/>
            <person name="Huo N."/>
            <person name="Zhu T."/>
            <person name="Wang L."/>
            <person name="Wang Y."/>
            <person name="McGuire P.E."/>
            <person name="Liu S."/>
            <person name="Long H."/>
            <person name="Ramasamy R.K."/>
            <person name="Rodriguez J.C."/>
            <person name="Van S.L."/>
            <person name="Yuan L."/>
            <person name="Wang Z."/>
            <person name="Xia Z."/>
            <person name="Xiao L."/>
            <person name="Anderson O.D."/>
            <person name="Ouyang S."/>
            <person name="Liang Y."/>
            <person name="Zimin A.V."/>
            <person name="Pertea G."/>
            <person name="Qi P."/>
            <person name="Bennetzen J.L."/>
            <person name="Dai X."/>
            <person name="Dawson M.W."/>
            <person name="Muller H.G."/>
            <person name="Kugler K."/>
            <person name="Rivarola-Duarte L."/>
            <person name="Spannagl M."/>
            <person name="Mayer K.F.X."/>
            <person name="Lu F.H."/>
            <person name="Bevan M.W."/>
            <person name="Leroy P."/>
            <person name="Li P."/>
            <person name="You F.M."/>
            <person name="Sun Q."/>
            <person name="Liu Z."/>
            <person name="Lyons E."/>
            <person name="Wicker T."/>
            <person name="Salzberg S.L."/>
            <person name="Devos K.M."/>
            <person name="Dvorak J."/>
        </authorList>
    </citation>
    <scope>NUCLEOTIDE SEQUENCE [LARGE SCALE GENOMIC DNA]</scope>
    <source>
        <strain evidence="1">cv. AL8/78</strain>
    </source>
</reference>
<dbReference type="EnsemblPlants" id="AET3Gv20154400.8">
    <property type="protein sequence ID" value="AET3Gv20154400.8"/>
    <property type="gene ID" value="AET3Gv20154400"/>
</dbReference>
<reference evidence="1" key="5">
    <citation type="journal article" date="2021" name="G3 (Bethesda)">
        <title>Aegilops tauschii genome assembly Aet v5.0 features greater sequence contiguity and improved annotation.</title>
        <authorList>
            <person name="Wang L."/>
            <person name="Zhu T."/>
            <person name="Rodriguez J.C."/>
            <person name="Deal K.R."/>
            <person name="Dubcovsky J."/>
            <person name="McGuire P.E."/>
            <person name="Lux T."/>
            <person name="Spannagl M."/>
            <person name="Mayer K.F.X."/>
            <person name="Baldrich P."/>
            <person name="Meyers B.C."/>
            <person name="Huo N."/>
            <person name="Gu Y.Q."/>
            <person name="Zhou H."/>
            <person name="Devos K.M."/>
            <person name="Bennetzen J.L."/>
            <person name="Unver T."/>
            <person name="Budak H."/>
            <person name="Gulick P.J."/>
            <person name="Galiba G."/>
            <person name="Kalapos B."/>
            <person name="Nelson D.R."/>
            <person name="Li P."/>
            <person name="You F.M."/>
            <person name="Luo M.C."/>
            <person name="Dvorak J."/>
        </authorList>
    </citation>
    <scope>NUCLEOTIDE SEQUENCE [LARGE SCALE GENOMIC DNA]</scope>
    <source>
        <strain evidence="1">cv. AL8/78</strain>
    </source>
</reference>
<reference evidence="1" key="4">
    <citation type="submission" date="2019-03" db="UniProtKB">
        <authorList>
            <consortium name="EnsemblPlants"/>
        </authorList>
    </citation>
    <scope>IDENTIFICATION</scope>
</reference>
<dbReference type="Proteomes" id="UP000015105">
    <property type="component" value="Chromosome 3D"/>
</dbReference>
<evidence type="ECO:0000313" key="1">
    <source>
        <dbReference type="EnsemblPlants" id="AET3Gv20154400.8"/>
    </source>
</evidence>
<organism evidence="1 2">
    <name type="scientific">Aegilops tauschii subsp. strangulata</name>
    <name type="common">Goatgrass</name>
    <dbReference type="NCBI Taxonomy" id="200361"/>
    <lineage>
        <taxon>Eukaryota</taxon>
        <taxon>Viridiplantae</taxon>
        <taxon>Streptophyta</taxon>
        <taxon>Embryophyta</taxon>
        <taxon>Tracheophyta</taxon>
        <taxon>Spermatophyta</taxon>
        <taxon>Magnoliopsida</taxon>
        <taxon>Liliopsida</taxon>
        <taxon>Poales</taxon>
        <taxon>Poaceae</taxon>
        <taxon>BOP clade</taxon>
        <taxon>Pooideae</taxon>
        <taxon>Triticodae</taxon>
        <taxon>Triticeae</taxon>
        <taxon>Triticinae</taxon>
        <taxon>Aegilops</taxon>
    </lineage>
</organism>
<proteinExistence type="predicted"/>
<dbReference type="Gramene" id="AET3Gv20154400.8">
    <property type="protein sequence ID" value="AET3Gv20154400.8"/>
    <property type="gene ID" value="AET3Gv20154400"/>
</dbReference>
<keyword evidence="2" id="KW-1185">Reference proteome</keyword>
<reference evidence="2" key="2">
    <citation type="journal article" date="2017" name="Nat. Plants">
        <title>The Aegilops tauschii genome reveals multiple impacts of transposons.</title>
        <authorList>
            <person name="Zhao G."/>
            <person name="Zou C."/>
            <person name="Li K."/>
            <person name="Wang K."/>
            <person name="Li T."/>
            <person name="Gao L."/>
            <person name="Zhang X."/>
            <person name="Wang H."/>
            <person name="Yang Z."/>
            <person name="Liu X."/>
            <person name="Jiang W."/>
            <person name="Mao L."/>
            <person name="Kong X."/>
            <person name="Jiao Y."/>
            <person name="Jia J."/>
        </authorList>
    </citation>
    <scope>NUCLEOTIDE SEQUENCE [LARGE SCALE GENOMIC DNA]</scope>
    <source>
        <strain evidence="2">cv. AL8/78</strain>
    </source>
</reference>
<protein>
    <submittedName>
        <fullName evidence="1">Uncharacterized protein</fullName>
    </submittedName>
</protein>
<dbReference type="AlphaFoldDB" id="A0A453DYI3"/>
<reference evidence="2" key="1">
    <citation type="journal article" date="2014" name="Science">
        <title>Ancient hybridizations among the ancestral genomes of bread wheat.</title>
        <authorList>
            <consortium name="International Wheat Genome Sequencing Consortium,"/>
            <person name="Marcussen T."/>
            <person name="Sandve S.R."/>
            <person name="Heier L."/>
            <person name="Spannagl M."/>
            <person name="Pfeifer M."/>
            <person name="Jakobsen K.S."/>
            <person name="Wulff B.B."/>
            <person name="Steuernagel B."/>
            <person name="Mayer K.F."/>
            <person name="Olsen O.A."/>
        </authorList>
    </citation>
    <scope>NUCLEOTIDE SEQUENCE [LARGE SCALE GENOMIC DNA]</scope>
    <source>
        <strain evidence="2">cv. AL8/78</strain>
    </source>
</reference>
<accession>A0A453DYI3</accession>